<sequence length="87" mass="9125">MSTDVATAAETVRKIWTEVLGDAPGDGSGATFFESGGESISATRLVIRIEEELGAEIEVGDIFEEDPTLESLVRLVGARSGGTRVTP</sequence>
<accession>A0A388T5P4</accession>
<name>A0A388T5P4_9ACTN</name>
<reference evidence="4 5" key="1">
    <citation type="submission" date="2018-07" db="EMBL/GenBank/DDBJ databases">
        <title>Whole Genome Shotgun Sequence of Streptomyces spongiicola strain 531S.</title>
        <authorList>
            <person name="Dohra H."/>
            <person name="Kodani S."/>
        </authorList>
    </citation>
    <scope>NUCLEOTIDE SEQUENCE [LARGE SCALE GENOMIC DNA]</scope>
    <source>
        <strain evidence="4 5">531S</strain>
    </source>
</reference>
<evidence type="ECO:0000313" key="5">
    <source>
        <dbReference type="Proteomes" id="UP000265354"/>
    </source>
</evidence>
<dbReference type="GO" id="GO:0031177">
    <property type="term" value="F:phosphopantetheine binding"/>
    <property type="evidence" value="ECO:0007669"/>
    <property type="project" value="InterPro"/>
</dbReference>
<dbReference type="PROSITE" id="PS50075">
    <property type="entry name" value="CARRIER"/>
    <property type="match status" value="1"/>
</dbReference>
<dbReference type="InterPro" id="IPR036736">
    <property type="entry name" value="ACP-like_sf"/>
</dbReference>
<dbReference type="PANTHER" id="PTHR44845">
    <property type="entry name" value="CARRIER DOMAIN-CONTAINING PROTEIN"/>
    <property type="match status" value="1"/>
</dbReference>
<feature type="domain" description="Carrier" evidence="3">
    <location>
        <begin position="3"/>
        <end position="80"/>
    </location>
</feature>
<evidence type="ECO:0000256" key="1">
    <source>
        <dbReference type="ARBA" id="ARBA00022450"/>
    </source>
</evidence>
<dbReference type="Gene3D" id="1.10.1200.10">
    <property type="entry name" value="ACP-like"/>
    <property type="match status" value="1"/>
</dbReference>
<dbReference type="Pfam" id="PF00550">
    <property type="entry name" value="PP-binding"/>
    <property type="match status" value="1"/>
</dbReference>
<dbReference type="Proteomes" id="UP000265354">
    <property type="component" value="Unassembled WGS sequence"/>
</dbReference>
<dbReference type="AlphaFoldDB" id="A0A388T5P4"/>
<dbReference type="PANTHER" id="PTHR44845:SF7">
    <property type="entry name" value="PLIPASTATIN SYNTHASE SUBUNIT D"/>
    <property type="match status" value="1"/>
</dbReference>
<dbReference type="SUPFAM" id="SSF47336">
    <property type="entry name" value="ACP-like"/>
    <property type="match status" value="1"/>
</dbReference>
<keyword evidence="1" id="KW-0596">Phosphopantetheine</keyword>
<protein>
    <submittedName>
        <fullName evidence="4">Phosphopantetheine-binding protein</fullName>
    </submittedName>
</protein>
<gene>
    <name evidence="4" type="ORF">SSP531S_49970</name>
</gene>
<evidence type="ECO:0000259" key="3">
    <source>
        <dbReference type="PROSITE" id="PS50075"/>
    </source>
</evidence>
<keyword evidence="2" id="KW-0597">Phosphoprotein</keyword>
<dbReference type="GO" id="GO:0017000">
    <property type="term" value="P:antibiotic biosynthetic process"/>
    <property type="evidence" value="ECO:0007669"/>
    <property type="project" value="UniProtKB-ARBA"/>
</dbReference>
<dbReference type="InterPro" id="IPR020806">
    <property type="entry name" value="PKS_PP-bd"/>
</dbReference>
<dbReference type="RefSeq" id="WP_116428711.1">
    <property type="nucleotide sequence ID" value="NZ_BGZL01000019.1"/>
</dbReference>
<proteinExistence type="predicted"/>
<organism evidence="4 5">
    <name type="scientific">Streptomyces spongiicola</name>
    <dbReference type="NCBI Taxonomy" id="1690221"/>
    <lineage>
        <taxon>Bacteria</taxon>
        <taxon>Bacillati</taxon>
        <taxon>Actinomycetota</taxon>
        <taxon>Actinomycetes</taxon>
        <taxon>Kitasatosporales</taxon>
        <taxon>Streptomycetaceae</taxon>
        <taxon>Streptomyces</taxon>
    </lineage>
</organism>
<evidence type="ECO:0000256" key="2">
    <source>
        <dbReference type="ARBA" id="ARBA00022553"/>
    </source>
</evidence>
<comment type="caution">
    <text evidence="4">The sequence shown here is derived from an EMBL/GenBank/DDBJ whole genome shotgun (WGS) entry which is preliminary data.</text>
</comment>
<dbReference type="EMBL" id="BGZL01000019">
    <property type="protein sequence ID" value="GBQ03522.1"/>
    <property type="molecule type" value="Genomic_DNA"/>
</dbReference>
<evidence type="ECO:0000313" key="4">
    <source>
        <dbReference type="EMBL" id="GBQ03522.1"/>
    </source>
</evidence>
<dbReference type="SMART" id="SM00823">
    <property type="entry name" value="PKS_PP"/>
    <property type="match status" value="1"/>
</dbReference>
<dbReference type="InterPro" id="IPR009081">
    <property type="entry name" value="PP-bd_ACP"/>
</dbReference>